<dbReference type="EMBL" id="BA000040">
    <property type="protein sequence ID" value="BAC45652.1"/>
    <property type="molecule type" value="Genomic_DNA"/>
</dbReference>
<dbReference type="EnsemblBacteria" id="BAC45652">
    <property type="protein sequence ID" value="BAC45652"/>
    <property type="gene ID" value="BAC45652"/>
</dbReference>
<organism evidence="1 2">
    <name type="scientific">Bradyrhizobium diazoefficiens (strain JCM 10833 / BCRC 13528 / IAM 13628 / NBRC 14792 / USDA 110)</name>
    <dbReference type="NCBI Taxonomy" id="224911"/>
    <lineage>
        <taxon>Bacteria</taxon>
        <taxon>Pseudomonadati</taxon>
        <taxon>Pseudomonadota</taxon>
        <taxon>Alphaproteobacteria</taxon>
        <taxon>Hyphomicrobiales</taxon>
        <taxon>Nitrobacteraceae</taxon>
        <taxon>Bradyrhizobium</taxon>
    </lineage>
</organism>
<dbReference type="Proteomes" id="UP000002526">
    <property type="component" value="Chromosome"/>
</dbReference>
<dbReference type="KEGG" id="bja:bll0387"/>
<dbReference type="OrthoDB" id="9908020at2"/>
<dbReference type="InParanoid" id="Q89XC7"/>
<protein>
    <submittedName>
        <fullName evidence="1">Bll0387 protein</fullName>
    </submittedName>
</protein>
<dbReference type="AlphaFoldDB" id="Q89XC7"/>
<accession>Q89XC7</accession>
<dbReference type="HOGENOM" id="CLU_1913038_0_0_5"/>
<gene>
    <name evidence="1" type="ordered locus">bll0387</name>
</gene>
<reference evidence="2" key="1">
    <citation type="journal article" date="2002" name="DNA Res.">
        <title>Complete genomic sequence of nitrogen-fixing symbiotic bacterium Bradyrhizobium japonicum USDA110.</title>
        <authorList>
            <person name="Kaneko T."/>
            <person name="Nakamura Y."/>
            <person name="Sato S."/>
            <person name="Minamisawa K."/>
            <person name="Uchiumi T."/>
            <person name="Sasamoto S."/>
            <person name="Watanabe A."/>
            <person name="Idesawa K."/>
            <person name="Iriguchi M."/>
            <person name="Kawashima K."/>
            <person name="Kohara M."/>
            <person name="Matsumoto M."/>
            <person name="Shimpo S."/>
            <person name="Tsuruoka H."/>
            <person name="Wada T."/>
            <person name="Yamada M."/>
            <person name="Tabata S."/>
        </authorList>
    </citation>
    <scope>NUCLEOTIDE SEQUENCE [LARGE SCALE GENOMIC DNA]</scope>
    <source>
        <strain evidence="2">JCM 10833 / BCRC 13528 / IAM 13628 / NBRC 14792 / USDA 110</strain>
    </source>
</reference>
<proteinExistence type="predicted"/>
<name>Q89XC7_BRADU</name>
<evidence type="ECO:0000313" key="2">
    <source>
        <dbReference type="Proteomes" id="UP000002526"/>
    </source>
</evidence>
<evidence type="ECO:0000313" key="1">
    <source>
        <dbReference type="EMBL" id="BAC45652.1"/>
    </source>
</evidence>
<sequence>MVSPATRSWNGTAPDARSCHAIGCSRRRADRDLHRVAGIRQVLQGVAKARPADVEGGTRRGIARRDVVEHENVGGTGLIAVVVLLRACIDHGCVDQAHAALDLRDQAAKVGRNQLTAVGLGRRDERWRAGQI</sequence>
<keyword evidence="2" id="KW-1185">Reference proteome</keyword>